<keyword evidence="3" id="KW-0678">Repressor</keyword>
<dbReference type="CDD" id="cd08535">
    <property type="entry name" value="SAM_PNT-Tel_Yan"/>
    <property type="match status" value="1"/>
</dbReference>
<dbReference type="GO" id="GO:0005634">
    <property type="term" value="C:nucleus"/>
    <property type="evidence" value="ECO:0007669"/>
    <property type="project" value="UniProtKB-SubCell"/>
</dbReference>
<dbReference type="Proteomes" id="UP000472273">
    <property type="component" value="Unplaced"/>
</dbReference>
<comment type="subcellular location">
    <subcellularLocation>
        <location evidence="1">Nucleus</location>
    </subcellularLocation>
</comment>
<sequence>MQVEVADGSLTPVATSALSLPLHPTSKASVKSLYDGQICTLPGRLRIQPFLWNKDDVIHWLRWAEKEYSLRKSDDSNFEMNGKALCILTKEDFKFRAPNSGDVLYELLQYIKTQRRALVCSPLFNISFWDADHNLTQSTAEGTKCNLEDFPAKVPVLPSEYPTTFTSHEGYSNSSQSFTKTLSTPGMTPLAYSNPEISHGGNICSFPVKSAALVRGKISGKGKVTKICFSLAMWLTGMLTCSYMSRVFAPLPPLVNNTDLEAWESNFIHYSAMATCKCILQLSLTVMQCSRN</sequence>
<dbReference type="FunFam" id="1.10.150.50:FF:000030">
    <property type="entry name" value="transcription factor ETV6"/>
    <property type="match status" value="1"/>
</dbReference>
<accession>A0A670YWJ3</accession>
<evidence type="ECO:0000256" key="2">
    <source>
        <dbReference type="ARBA" id="ARBA00005562"/>
    </source>
</evidence>
<organism evidence="9 10">
    <name type="scientific">Pseudonaja textilis</name>
    <name type="common">Eastern brown snake</name>
    <dbReference type="NCBI Taxonomy" id="8673"/>
    <lineage>
        <taxon>Eukaryota</taxon>
        <taxon>Metazoa</taxon>
        <taxon>Chordata</taxon>
        <taxon>Craniata</taxon>
        <taxon>Vertebrata</taxon>
        <taxon>Euteleostomi</taxon>
        <taxon>Lepidosauria</taxon>
        <taxon>Squamata</taxon>
        <taxon>Bifurcata</taxon>
        <taxon>Unidentata</taxon>
        <taxon>Episquamata</taxon>
        <taxon>Toxicofera</taxon>
        <taxon>Serpentes</taxon>
        <taxon>Colubroidea</taxon>
        <taxon>Elapidae</taxon>
        <taxon>Hydrophiinae</taxon>
        <taxon>Pseudonaja</taxon>
    </lineage>
</organism>
<dbReference type="Gene3D" id="1.10.150.50">
    <property type="entry name" value="Transcription Factor, Ets-1"/>
    <property type="match status" value="1"/>
</dbReference>
<reference evidence="9" key="2">
    <citation type="submission" date="2025-09" db="UniProtKB">
        <authorList>
            <consortium name="Ensembl"/>
        </authorList>
    </citation>
    <scope>IDENTIFICATION</scope>
</reference>
<evidence type="ECO:0000259" key="8">
    <source>
        <dbReference type="PROSITE" id="PS51433"/>
    </source>
</evidence>
<dbReference type="GO" id="GO:0000981">
    <property type="term" value="F:DNA-binding transcription factor activity, RNA polymerase II-specific"/>
    <property type="evidence" value="ECO:0007669"/>
    <property type="project" value="UniProtKB-ARBA"/>
</dbReference>
<dbReference type="SUPFAM" id="SSF47769">
    <property type="entry name" value="SAM/Pointed domain"/>
    <property type="match status" value="1"/>
</dbReference>
<evidence type="ECO:0000256" key="1">
    <source>
        <dbReference type="ARBA" id="ARBA00004123"/>
    </source>
</evidence>
<protein>
    <recommendedName>
        <fullName evidence="8">PNT domain-containing protein</fullName>
    </recommendedName>
</protein>
<dbReference type="PROSITE" id="PS51433">
    <property type="entry name" value="PNT"/>
    <property type="match status" value="1"/>
</dbReference>
<evidence type="ECO:0000313" key="10">
    <source>
        <dbReference type="Proteomes" id="UP000472273"/>
    </source>
</evidence>
<evidence type="ECO:0000313" key="9">
    <source>
        <dbReference type="Ensembl" id="ENSPTXP00000015319.1"/>
    </source>
</evidence>
<dbReference type="AlphaFoldDB" id="A0A670YWJ3"/>
<keyword evidence="7" id="KW-0539">Nucleus</keyword>
<dbReference type="InterPro" id="IPR013761">
    <property type="entry name" value="SAM/pointed_sf"/>
</dbReference>
<keyword evidence="6" id="KW-0804">Transcription</keyword>
<dbReference type="GO" id="GO:0000977">
    <property type="term" value="F:RNA polymerase II transcription regulatory region sequence-specific DNA binding"/>
    <property type="evidence" value="ECO:0007669"/>
    <property type="project" value="UniProtKB-ARBA"/>
</dbReference>
<feature type="domain" description="PNT" evidence="8">
    <location>
        <begin position="31"/>
        <end position="115"/>
    </location>
</feature>
<evidence type="ECO:0000256" key="4">
    <source>
        <dbReference type="ARBA" id="ARBA00023015"/>
    </source>
</evidence>
<dbReference type="Pfam" id="PF02198">
    <property type="entry name" value="SAM_PNT"/>
    <property type="match status" value="1"/>
</dbReference>
<keyword evidence="5" id="KW-0238">DNA-binding</keyword>
<name>A0A670YWJ3_PSETE</name>
<reference evidence="9" key="1">
    <citation type="submission" date="2025-08" db="UniProtKB">
        <authorList>
            <consortium name="Ensembl"/>
        </authorList>
    </citation>
    <scope>IDENTIFICATION</scope>
</reference>
<proteinExistence type="inferred from homology"/>
<dbReference type="InterPro" id="IPR003118">
    <property type="entry name" value="Pointed_dom"/>
</dbReference>
<evidence type="ECO:0000256" key="6">
    <source>
        <dbReference type="ARBA" id="ARBA00023163"/>
    </source>
</evidence>
<keyword evidence="4" id="KW-0805">Transcription regulation</keyword>
<evidence type="ECO:0000256" key="3">
    <source>
        <dbReference type="ARBA" id="ARBA00022491"/>
    </source>
</evidence>
<dbReference type="Ensembl" id="ENSPTXT00000015791.1">
    <property type="protein sequence ID" value="ENSPTXP00000015319.1"/>
    <property type="gene ID" value="ENSPTXG00000010575.1"/>
</dbReference>
<evidence type="ECO:0000256" key="7">
    <source>
        <dbReference type="ARBA" id="ARBA00023242"/>
    </source>
</evidence>
<dbReference type="GeneTree" id="ENSGT00940000162211"/>
<evidence type="ECO:0000256" key="5">
    <source>
        <dbReference type="ARBA" id="ARBA00023125"/>
    </source>
</evidence>
<dbReference type="SMART" id="SM00251">
    <property type="entry name" value="SAM_PNT"/>
    <property type="match status" value="1"/>
</dbReference>
<keyword evidence="10" id="KW-1185">Reference proteome</keyword>
<comment type="similarity">
    <text evidence="2">Belongs to the ETS family.</text>
</comment>